<dbReference type="AlphaFoldDB" id="A0A0C9UZR8"/>
<proteinExistence type="predicted"/>
<organism evidence="1 2">
    <name type="scientific">Sphaerobolus stellatus (strain SS14)</name>
    <dbReference type="NCBI Taxonomy" id="990650"/>
    <lineage>
        <taxon>Eukaryota</taxon>
        <taxon>Fungi</taxon>
        <taxon>Dikarya</taxon>
        <taxon>Basidiomycota</taxon>
        <taxon>Agaricomycotina</taxon>
        <taxon>Agaricomycetes</taxon>
        <taxon>Phallomycetidae</taxon>
        <taxon>Geastrales</taxon>
        <taxon>Sphaerobolaceae</taxon>
        <taxon>Sphaerobolus</taxon>
    </lineage>
</organism>
<dbReference type="SUPFAM" id="SSF52743">
    <property type="entry name" value="Subtilisin-like"/>
    <property type="match status" value="1"/>
</dbReference>
<name>A0A0C9UZR8_SPHS4</name>
<dbReference type="EMBL" id="KN837253">
    <property type="protein sequence ID" value="KIJ30856.1"/>
    <property type="molecule type" value="Genomic_DNA"/>
</dbReference>
<dbReference type="InterPro" id="IPR050819">
    <property type="entry name" value="Tripeptidyl-peptidase_I"/>
</dbReference>
<dbReference type="InterPro" id="IPR036852">
    <property type="entry name" value="Peptidase_S8/S53_dom_sf"/>
</dbReference>
<dbReference type="PANTHER" id="PTHR14218:SF39">
    <property type="entry name" value="PEPTIDASE S53 DOMAIN-CONTAINING PROTEIN"/>
    <property type="match status" value="1"/>
</dbReference>
<dbReference type="PANTHER" id="PTHR14218">
    <property type="entry name" value="PROTEASE S8 TRIPEPTIDYL PEPTIDASE I CLN2"/>
    <property type="match status" value="1"/>
</dbReference>
<dbReference type="GO" id="GO:0008240">
    <property type="term" value="F:tripeptidyl-peptidase activity"/>
    <property type="evidence" value="ECO:0007669"/>
    <property type="project" value="TreeGrafter"/>
</dbReference>
<reference evidence="1 2" key="1">
    <citation type="submission" date="2014-06" db="EMBL/GenBank/DDBJ databases">
        <title>Evolutionary Origins and Diversification of the Mycorrhizal Mutualists.</title>
        <authorList>
            <consortium name="DOE Joint Genome Institute"/>
            <consortium name="Mycorrhizal Genomics Consortium"/>
            <person name="Kohler A."/>
            <person name="Kuo A."/>
            <person name="Nagy L.G."/>
            <person name="Floudas D."/>
            <person name="Copeland A."/>
            <person name="Barry K.W."/>
            <person name="Cichocki N."/>
            <person name="Veneault-Fourrey C."/>
            <person name="LaButti K."/>
            <person name="Lindquist E.A."/>
            <person name="Lipzen A."/>
            <person name="Lundell T."/>
            <person name="Morin E."/>
            <person name="Murat C."/>
            <person name="Riley R."/>
            <person name="Ohm R."/>
            <person name="Sun H."/>
            <person name="Tunlid A."/>
            <person name="Henrissat B."/>
            <person name="Grigoriev I.V."/>
            <person name="Hibbett D.S."/>
            <person name="Martin F."/>
        </authorList>
    </citation>
    <scope>NUCLEOTIDE SEQUENCE [LARGE SCALE GENOMIC DNA]</scope>
    <source>
        <strain evidence="1 2">SS14</strain>
    </source>
</reference>
<keyword evidence="2" id="KW-1185">Reference proteome</keyword>
<evidence type="ECO:0000313" key="2">
    <source>
        <dbReference type="Proteomes" id="UP000054279"/>
    </source>
</evidence>
<evidence type="ECO:0000313" key="1">
    <source>
        <dbReference type="EMBL" id="KIJ30856.1"/>
    </source>
</evidence>
<gene>
    <name evidence="1" type="ORF">M422DRAFT_267567</name>
</gene>
<sequence>MAGVNRNLGNVFYYPRIKPCVSRRSLQLSLLRSYAWRQYINTLGEVENFTHKSELLTLLGWALFVLNQTTPPQVFTTSYADTELAVPVDYAKRTCNAFAQSGARGISVIFGSGDSGVDKDVDCSAVTDTTPFRPSFPGGCPFFTSVDGTIGINSEFGVGGYKGYGASFSNVTRSDSAYSRPEGNK</sequence>
<dbReference type="GO" id="GO:0004252">
    <property type="term" value="F:serine-type endopeptidase activity"/>
    <property type="evidence" value="ECO:0007669"/>
    <property type="project" value="InterPro"/>
</dbReference>
<evidence type="ECO:0008006" key="3">
    <source>
        <dbReference type="Google" id="ProtNLM"/>
    </source>
</evidence>
<dbReference type="Proteomes" id="UP000054279">
    <property type="component" value="Unassembled WGS sequence"/>
</dbReference>
<accession>A0A0C9UZR8</accession>
<dbReference type="HOGENOM" id="CLU_1462212_0_0_1"/>
<protein>
    <recommendedName>
        <fullName evidence="3">Tripeptidyl-peptidase II</fullName>
    </recommendedName>
</protein>
<dbReference type="GO" id="GO:0006508">
    <property type="term" value="P:proteolysis"/>
    <property type="evidence" value="ECO:0007669"/>
    <property type="project" value="InterPro"/>
</dbReference>
<dbReference type="Gene3D" id="3.40.50.200">
    <property type="entry name" value="Peptidase S8/S53 domain"/>
    <property type="match status" value="1"/>
</dbReference>